<dbReference type="Pfam" id="PF00651">
    <property type="entry name" value="BTB"/>
    <property type="match status" value="1"/>
</dbReference>
<dbReference type="PROSITE" id="PS50097">
    <property type="entry name" value="BTB"/>
    <property type="match status" value="1"/>
</dbReference>
<dbReference type="AlphaFoldDB" id="A0A9P4WQP3"/>
<dbReference type="SUPFAM" id="SSF54695">
    <property type="entry name" value="POZ domain"/>
    <property type="match status" value="1"/>
</dbReference>
<dbReference type="PANTHER" id="PTHR47843:SF2">
    <property type="entry name" value="BTB DOMAIN-CONTAINING PROTEIN"/>
    <property type="match status" value="1"/>
</dbReference>
<dbReference type="EMBL" id="SWKV01000032">
    <property type="protein sequence ID" value="KAF3039154.1"/>
    <property type="molecule type" value="Genomic_DNA"/>
</dbReference>
<proteinExistence type="predicted"/>
<dbReference type="PANTHER" id="PTHR47843">
    <property type="entry name" value="BTB DOMAIN-CONTAINING PROTEIN-RELATED"/>
    <property type="match status" value="1"/>
</dbReference>
<dbReference type="Gene3D" id="3.30.710.10">
    <property type="entry name" value="Potassium Channel Kv1.1, Chain A"/>
    <property type="match status" value="1"/>
</dbReference>
<organism evidence="2 3">
    <name type="scientific">Didymella heteroderae</name>
    <dbReference type="NCBI Taxonomy" id="1769908"/>
    <lineage>
        <taxon>Eukaryota</taxon>
        <taxon>Fungi</taxon>
        <taxon>Dikarya</taxon>
        <taxon>Ascomycota</taxon>
        <taxon>Pezizomycotina</taxon>
        <taxon>Dothideomycetes</taxon>
        <taxon>Pleosporomycetidae</taxon>
        <taxon>Pleosporales</taxon>
        <taxon>Pleosporineae</taxon>
        <taxon>Didymellaceae</taxon>
        <taxon>Didymella</taxon>
    </lineage>
</organism>
<sequence length="240" mass="28146">MASSNALARLPPRISAYGAKFATIVATGTDGDRSFIVHEELLKYHSSFFRAALDGNFKEAETRELCVEAPPHTVEFFVHWLYYQRLPIEQDHPDLFKLWQHLRGETTNVLDYNFLRFHVFCDKYDVPAPKRLTLDLYMKRTVDGEDLPDRFRVRMTFDELPHNAPWCRFLVDIYCERAKPESWELISAVPEWEPPAIFYKLALKRYSGFSFPERTAWNACDYHDHKDEEERNACAAKSTV</sequence>
<evidence type="ECO:0000313" key="3">
    <source>
        <dbReference type="Proteomes" id="UP000758155"/>
    </source>
</evidence>
<dbReference type="CDD" id="cd18186">
    <property type="entry name" value="BTB_POZ_ZBTB_KLHL-like"/>
    <property type="match status" value="1"/>
</dbReference>
<accession>A0A9P4WQP3</accession>
<dbReference type="Proteomes" id="UP000758155">
    <property type="component" value="Unassembled WGS sequence"/>
</dbReference>
<keyword evidence="3" id="KW-1185">Reference proteome</keyword>
<gene>
    <name evidence="2" type="ORF">E8E12_004188</name>
</gene>
<dbReference type="OrthoDB" id="194443at2759"/>
<comment type="caution">
    <text evidence="2">The sequence shown here is derived from an EMBL/GenBank/DDBJ whole genome shotgun (WGS) entry which is preliminary data.</text>
</comment>
<reference evidence="2" key="1">
    <citation type="submission" date="2019-04" db="EMBL/GenBank/DDBJ databases">
        <title>Sequencing of skin fungus with MAO and IRED activity.</title>
        <authorList>
            <person name="Marsaioli A.J."/>
            <person name="Bonatto J.M.C."/>
            <person name="Reis Junior O."/>
        </authorList>
    </citation>
    <scope>NUCLEOTIDE SEQUENCE</scope>
    <source>
        <strain evidence="2">28M1</strain>
    </source>
</reference>
<evidence type="ECO:0000313" key="2">
    <source>
        <dbReference type="EMBL" id="KAF3039154.1"/>
    </source>
</evidence>
<name>A0A9P4WQP3_9PLEO</name>
<dbReference type="InterPro" id="IPR011333">
    <property type="entry name" value="SKP1/BTB/POZ_sf"/>
</dbReference>
<evidence type="ECO:0000259" key="1">
    <source>
        <dbReference type="PROSITE" id="PS50097"/>
    </source>
</evidence>
<protein>
    <recommendedName>
        <fullName evidence="1">BTB domain-containing protein</fullName>
    </recommendedName>
</protein>
<feature type="domain" description="BTB" evidence="1">
    <location>
        <begin position="19"/>
        <end position="90"/>
    </location>
</feature>
<dbReference type="InterPro" id="IPR000210">
    <property type="entry name" value="BTB/POZ_dom"/>
</dbReference>